<evidence type="ECO:0000256" key="2">
    <source>
        <dbReference type="ARBA" id="ARBA00022801"/>
    </source>
</evidence>
<dbReference type="OMA" id="AWPNLHW"/>
<evidence type="ECO:0000256" key="6">
    <source>
        <dbReference type="SAM" id="SignalP"/>
    </source>
</evidence>
<keyword evidence="4" id="KW-0326">Glycosidase</keyword>
<dbReference type="Gene3D" id="2.60.40.10">
    <property type="entry name" value="Immunoglobulins"/>
    <property type="match status" value="3"/>
</dbReference>
<feature type="domain" description="Mannosidase Ig/CBM-like" evidence="8">
    <location>
        <begin position="691"/>
        <end position="760"/>
    </location>
</feature>
<dbReference type="Pfam" id="PF22666">
    <property type="entry name" value="Glyco_hydro_2_N2"/>
    <property type="match status" value="1"/>
</dbReference>
<evidence type="ECO:0000256" key="5">
    <source>
        <dbReference type="ARBA" id="ARBA00023326"/>
    </source>
</evidence>
<dbReference type="VEuPathDB" id="FungiDB:JI435_154900"/>
<keyword evidence="12" id="KW-1185">Reference proteome</keyword>
<dbReference type="InterPro" id="IPR008979">
    <property type="entry name" value="Galactose-bd-like_sf"/>
</dbReference>
<feature type="domain" description="Glycoside hydrolase family 2 immunoglobulin-like beta-sandwich" evidence="7">
    <location>
        <begin position="215"/>
        <end position="322"/>
    </location>
</feature>
<dbReference type="SUPFAM" id="SSF51445">
    <property type="entry name" value="(Trans)glycosidases"/>
    <property type="match status" value="1"/>
</dbReference>
<reference evidence="12" key="1">
    <citation type="journal article" date="2021" name="BMC Genomics">
        <title>Chromosome-level genome assembly and manually-curated proteome of model necrotroph Parastagonospora nodorum Sn15 reveals a genome-wide trove of candidate effector homologs, and redundancy of virulence-related functions within an accessory chromosome.</title>
        <authorList>
            <person name="Bertazzoni S."/>
            <person name="Jones D.A.B."/>
            <person name="Phan H.T."/>
            <person name="Tan K.-C."/>
            <person name="Hane J.K."/>
        </authorList>
    </citation>
    <scope>NUCLEOTIDE SEQUENCE [LARGE SCALE GENOMIC DNA]</scope>
    <source>
        <strain evidence="12">SN15 / ATCC MYA-4574 / FGSC 10173)</strain>
    </source>
</reference>
<evidence type="ECO:0000256" key="1">
    <source>
        <dbReference type="ARBA" id="ARBA00007401"/>
    </source>
</evidence>
<name>A0A7U2I8Y9_PHANO</name>
<dbReference type="PANTHER" id="PTHR43536">
    <property type="entry name" value="MANNOSYLGLYCOPROTEIN ENDO-BETA-MANNOSIDASE"/>
    <property type="match status" value="1"/>
</dbReference>
<dbReference type="InterPro" id="IPR054593">
    <property type="entry name" value="Beta-mannosidase-like_N2"/>
</dbReference>
<dbReference type="PANTHER" id="PTHR43536:SF1">
    <property type="entry name" value="MANNOSYLGLYCOPROTEIN ENDO-BETA-MANNOSIDASE"/>
    <property type="match status" value="1"/>
</dbReference>
<dbReference type="Proteomes" id="UP000663193">
    <property type="component" value="Chromosome 18"/>
</dbReference>
<dbReference type="InterPro" id="IPR043534">
    <property type="entry name" value="EBDG/EBM"/>
</dbReference>
<feature type="chain" id="PRO_5030701521" evidence="6">
    <location>
        <begin position="25"/>
        <end position="875"/>
    </location>
</feature>
<dbReference type="SUPFAM" id="SSF49785">
    <property type="entry name" value="Galactose-binding domain-like"/>
    <property type="match status" value="1"/>
</dbReference>
<feature type="signal peptide" evidence="6">
    <location>
        <begin position="1"/>
        <end position="24"/>
    </location>
</feature>
<dbReference type="GO" id="GO:0000272">
    <property type="term" value="P:polysaccharide catabolic process"/>
    <property type="evidence" value="ECO:0007669"/>
    <property type="project" value="UniProtKB-KW"/>
</dbReference>
<feature type="domain" description="Exo-beta-D-glucosaminidase Ig-fold" evidence="9">
    <location>
        <begin position="772"/>
        <end position="866"/>
    </location>
</feature>
<evidence type="ECO:0000313" key="11">
    <source>
        <dbReference type="EMBL" id="QRD05433.1"/>
    </source>
</evidence>
<evidence type="ECO:0000256" key="4">
    <source>
        <dbReference type="ARBA" id="ARBA00023295"/>
    </source>
</evidence>
<keyword evidence="2" id="KW-0378">Hydrolase</keyword>
<dbReference type="Pfam" id="PF00703">
    <property type="entry name" value="Glyco_hydro_2"/>
    <property type="match status" value="1"/>
</dbReference>
<dbReference type="InterPro" id="IPR041351">
    <property type="entry name" value="Ig_GlcNase"/>
</dbReference>
<dbReference type="GO" id="GO:0004553">
    <property type="term" value="F:hydrolase activity, hydrolyzing O-glycosyl compounds"/>
    <property type="evidence" value="ECO:0007669"/>
    <property type="project" value="InterPro"/>
</dbReference>
<dbReference type="EMBL" id="CP069040">
    <property type="protein sequence ID" value="QRD05433.1"/>
    <property type="molecule type" value="Genomic_DNA"/>
</dbReference>
<dbReference type="SUPFAM" id="SSF49303">
    <property type="entry name" value="beta-Galactosidase/glucuronidase domain"/>
    <property type="match status" value="3"/>
</dbReference>
<keyword evidence="6" id="KW-0732">Signal</keyword>
<gene>
    <name evidence="11" type="ORF">JI435_154900</name>
</gene>
<dbReference type="InterPro" id="IPR006102">
    <property type="entry name" value="Ig-like_GH2"/>
</dbReference>
<evidence type="ECO:0000259" key="10">
    <source>
        <dbReference type="Pfam" id="PF22666"/>
    </source>
</evidence>
<evidence type="ECO:0000259" key="7">
    <source>
        <dbReference type="Pfam" id="PF00703"/>
    </source>
</evidence>
<sequence>MEPLRTAVGRWILALVVTVSLTLAAPFEPIDSWRVTSSADIVGDLTRLSLPGIDTSSWHHLKASKGTLMATLIANGVHTENDLFYSTNLQNIDAAQFRLPWYYRTEIKSEVAIEGNYWYTLRTNGISSRAEIYLNGNRVADKNTQAGAYGGLEYDVTDTLHVNKTNVLLIKVYPTDYNRDFALGFVDWNPYPPDNGTGIWRDVELKKSGQVGLSTPRVTTMLSGDITVYVDVKNLAKNASAIGALQCYMYDPDGQKIGEPEIAFDLKPRAQEELKVNATVPNPQSWWPKQWGNQPLYSVQCNATIQGENQTSDTTTTKFGIRTVTSTLNTIYNDTTFFINAQPFQVLGAGYTSDIFLRFDESKLRTQFESTLAMGLNTIRLEGKQEHPRLYALADEMGLMLLSGWECCDKWEGWSYNDEGSGEKWSDADYTIANLSMRHEAGMMQAHPSILGFLVGSDFWPDDRATQIYVDALRDMNWDTPILASASQRGAPDALGNGGMKMDGPYDWVPPNYWYDGEQRLGAAGGFGSELGAGVGTPEINSLTKFLSTEDMEDLWKDPNKGLYHMSTNVSSFYTRQIYNDALWARYGEPTCLADYLIKAQMMDYEATRAQFEAYLSRWNRDSERPATGAIYWMLNNAWPSLHWNLFDYYMRPAGAYFGMKSAVGKGKHVLYDYQESAVYLVDRQLASGNTLNSTVDVEVIDLYGRILYQKSVQAKAQPNAAVKVATIGSLANATDVNLLRLQLKNGDNVLDTNTYWLAPTLDEMDWDNSTWYHTPVTTYSNFTALAKMAKADLNVTFDGKKVRLVNKSDVPAVFVRMNLVDGEGQDVLPVKWSENYVTLWPGEDMEVRVEYEGHGARVEVDGRNIARRTVEMSV</sequence>
<dbReference type="Pfam" id="PF17786">
    <property type="entry name" value="Mannosidase_ig"/>
    <property type="match status" value="1"/>
</dbReference>
<dbReference type="AlphaFoldDB" id="A0A7U2I8Y9"/>
<dbReference type="InterPro" id="IPR041447">
    <property type="entry name" value="Mannosidase_ig"/>
</dbReference>
<feature type="domain" description="Beta-mannosidase-like galactose-binding" evidence="10">
    <location>
        <begin position="56"/>
        <end position="174"/>
    </location>
</feature>
<dbReference type="InterPro" id="IPR017853">
    <property type="entry name" value="GH"/>
</dbReference>
<protein>
    <submittedName>
        <fullName evidence="11">Exo-1,4-beta-D-glucosaminidase</fullName>
    </submittedName>
</protein>
<accession>A0A7U2I8Y9</accession>
<dbReference type="OrthoDB" id="408532at2759"/>
<dbReference type="Gene3D" id="3.20.20.80">
    <property type="entry name" value="Glycosidases"/>
    <property type="match status" value="1"/>
</dbReference>
<proteinExistence type="inferred from homology"/>
<evidence type="ECO:0000256" key="3">
    <source>
        <dbReference type="ARBA" id="ARBA00023277"/>
    </source>
</evidence>
<keyword evidence="5" id="KW-0624">Polysaccharide degradation</keyword>
<evidence type="ECO:0000259" key="8">
    <source>
        <dbReference type="Pfam" id="PF17786"/>
    </source>
</evidence>
<evidence type="ECO:0000313" key="12">
    <source>
        <dbReference type="Proteomes" id="UP000663193"/>
    </source>
</evidence>
<evidence type="ECO:0000259" key="9">
    <source>
        <dbReference type="Pfam" id="PF18368"/>
    </source>
</evidence>
<dbReference type="InterPro" id="IPR013783">
    <property type="entry name" value="Ig-like_fold"/>
</dbReference>
<dbReference type="InterPro" id="IPR036156">
    <property type="entry name" value="Beta-gal/glucu_dom_sf"/>
</dbReference>
<organism evidence="11 12">
    <name type="scientific">Phaeosphaeria nodorum (strain SN15 / ATCC MYA-4574 / FGSC 10173)</name>
    <name type="common">Glume blotch fungus</name>
    <name type="synonym">Parastagonospora nodorum</name>
    <dbReference type="NCBI Taxonomy" id="321614"/>
    <lineage>
        <taxon>Eukaryota</taxon>
        <taxon>Fungi</taxon>
        <taxon>Dikarya</taxon>
        <taxon>Ascomycota</taxon>
        <taxon>Pezizomycotina</taxon>
        <taxon>Dothideomycetes</taxon>
        <taxon>Pleosporomycetidae</taxon>
        <taxon>Pleosporales</taxon>
        <taxon>Pleosporineae</taxon>
        <taxon>Phaeosphaeriaceae</taxon>
        <taxon>Parastagonospora</taxon>
    </lineage>
</organism>
<dbReference type="Pfam" id="PF18368">
    <property type="entry name" value="Ig_GlcNase"/>
    <property type="match status" value="1"/>
</dbReference>
<dbReference type="Gene3D" id="2.60.120.260">
    <property type="entry name" value="Galactose-binding domain-like"/>
    <property type="match status" value="1"/>
</dbReference>
<keyword evidence="3" id="KW-0119">Carbohydrate metabolism</keyword>
<comment type="similarity">
    <text evidence="1">Belongs to the glycosyl hydrolase 2 family.</text>
</comment>